<dbReference type="EMBL" id="CP076724">
    <property type="protein sequence ID" value="QWV97431.1"/>
    <property type="molecule type" value="Genomic_DNA"/>
</dbReference>
<keyword evidence="2" id="KW-1185">Reference proteome</keyword>
<proteinExistence type="predicted"/>
<gene>
    <name evidence="1" type="ORF">KP005_19155</name>
</gene>
<reference evidence="1 2" key="1">
    <citation type="submission" date="2021-06" db="EMBL/GenBank/DDBJ databases">
        <title>Gemonas diversity in paddy soil.</title>
        <authorList>
            <person name="Liu G."/>
        </authorList>
    </citation>
    <scope>NUCLEOTIDE SEQUENCE [LARGE SCALE GENOMIC DNA]</scope>
    <source>
        <strain evidence="1 2">RG29</strain>
    </source>
</reference>
<dbReference type="Proteomes" id="UP000683493">
    <property type="component" value="Chromosome"/>
</dbReference>
<sequence>MGSCLRLANCHALNDAAQYVGDRLREYGLKVSEQSDLSGGRTVVNLEGVLRGAGAVADLIRK</sequence>
<organism evidence="1 2">
    <name type="scientific">Geomonas diazotrophica</name>
    <dbReference type="NCBI Taxonomy" id="2843197"/>
    <lineage>
        <taxon>Bacteria</taxon>
        <taxon>Pseudomonadati</taxon>
        <taxon>Thermodesulfobacteriota</taxon>
        <taxon>Desulfuromonadia</taxon>
        <taxon>Geobacterales</taxon>
        <taxon>Geobacteraceae</taxon>
        <taxon>Geomonas</taxon>
    </lineage>
</organism>
<evidence type="ECO:0000313" key="2">
    <source>
        <dbReference type="Proteomes" id="UP000683493"/>
    </source>
</evidence>
<evidence type="ECO:0000313" key="1">
    <source>
        <dbReference type="EMBL" id="QWV97431.1"/>
    </source>
</evidence>
<name>A0ABX8JHG1_9BACT</name>
<accession>A0ABX8JHG1</accession>
<protein>
    <submittedName>
        <fullName evidence="1">Uncharacterized protein</fullName>
    </submittedName>
</protein>